<dbReference type="InterPro" id="IPR036086">
    <property type="entry name" value="ParB/Sulfiredoxin_sf"/>
</dbReference>
<dbReference type="InterPro" id="IPR003115">
    <property type="entry name" value="ParB_N"/>
</dbReference>
<dbReference type="CDD" id="cd16405">
    <property type="entry name" value="RepB_like_N"/>
    <property type="match status" value="1"/>
</dbReference>
<dbReference type="EMBL" id="CP000515">
    <property type="protein sequence ID" value="ABM21027.1"/>
    <property type="molecule type" value="Genomic_DNA"/>
</dbReference>
<dbReference type="eggNOG" id="COG1475">
    <property type="taxonomic scope" value="Bacteria"/>
</dbReference>
<proteinExistence type="inferred from homology"/>
<dbReference type="Pfam" id="PF02195">
    <property type="entry name" value="ParB_N"/>
    <property type="match status" value="1"/>
</dbReference>
<dbReference type="Proteomes" id="UP000000998">
    <property type="component" value="Plasmid pMAQU01"/>
</dbReference>
<dbReference type="PANTHER" id="PTHR33375">
    <property type="entry name" value="CHROMOSOME-PARTITIONING PROTEIN PARB-RELATED"/>
    <property type="match status" value="1"/>
</dbReference>
<dbReference type="GO" id="GO:0003677">
    <property type="term" value="F:DNA binding"/>
    <property type="evidence" value="ECO:0007669"/>
    <property type="project" value="InterPro"/>
</dbReference>
<dbReference type="NCBIfam" id="TIGR00180">
    <property type="entry name" value="parB_part"/>
    <property type="match status" value="1"/>
</dbReference>
<dbReference type="InterPro" id="IPR050336">
    <property type="entry name" value="Chromosome_partition/occlusion"/>
</dbReference>
<dbReference type="Gene3D" id="3.90.1530.30">
    <property type="match status" value="1"/>
</dbReference>
<evidence type="ECO:0000313" key="5">
    <source>
        <dbReference type="Proteomes" id="UP000000998"/>
    </source>
</evidence>
<feature type="compositionally biased region" description="Low complexity" evidence="2">
    <location>
        <begin position="39"/>
        <end position="59"/>
    </location>
</feature>
<accession>A1U7Q8</accession>
<gene>
    <name evidence="4" type="ordered locus">Maqu_4176</name>
</gene>
<evidence type="ECO:0000259" key="3">
    <source>
        <dbReference type="SMART" id="SM00470"/>
    </source>
</evidence>
<dbReference type="AlphaFoldDB" id="A1U7Q8"/>
<dbReference type="Gene3D" id="1.10.10.2830">
    <property type="match status" value="1"/>
</dbReference>
<reference evidence="5" key="1">
    <citation type="journal article" date="2011" name="Appl. Environ. Microbiol.">
        <title>Genomic potential of Marinobacter aquaeolei, a biogeochemical 'opportunitroph'.</title>
        <authorList>
            <person name="Singer E."/>
            <person name="Webb E.A."/>
            <person name="Nelson W.C."/>
            <person name="Heidelberg J.F."/>
            <person name="Ivanova N."/>
            <person name="Pati A."/>
            <person name="Edwards K.J."/>
        </authorList>
    </citation>
    <scope>NUCLEOTIDE SEQUENCE [LARGE SCALE GENOMIC DNA]</scope>
    <source>
        <plasmid evidence="5">pMAQU01</plasmid>
    </source>
</reference>
<evidence type="ECO:0000313" key="4">
    <source>
        <dbReference type="EMBL" id="ABM21027.1"/>
    </source>
</evidence>
<dbReference type="InterPro" id="IPR037972">
    <property type="entry name" value="RepB_N"/>
</dbReference>
<organism evidence="4 5">
    <name type="scientific">Marinobacter nauticus (strain ATCC 700491 / DSM 11845 / VT8)</name>
    <name type="common">Marinobacter aquaeolei</name>
    <dbReference type="NCBI Taxonomy" id="351348"/>
    <lineage>
        <taxon>Bacteria</taxon>
        <taxon>Pseudomonadati</taxon>
        <taxon>Pseudomonadota</taxon>
        <taxon>Gammaproteobacteria</taxon>
        <taxon>Pseudomonadales</taxon>
        <taxon>Marinobacteraceae</taxon>
        <taxon>Marinobacter</taxon>
    </lineage>
</organism>
<feature type="region of interest" description="Disordered" evidence="2">
    <location>
        <begin position="1"/>
        <end position="71"/>
    </location>
</feature>
<dbReference type="PANTHER" id="PTHR33375:SF1">
    <property type="entry name" value="CHROMOSOME-PARTITIONING PROTEIN PARB-RELATED"/>
    <property type="match status" value="1"/>
</dbReference>
<dbReference type="InterPro" id="IPR004437">
    <property type="entry name" value="ParB/RepB/Spo0J"/>
</dbReference>
<sequence length="360" mass="38753">MSDSKARGMFANVADKKKSSKRGPLVSQNEIEDGDKPFASAKSAPSPSAVASKPSAPAVQSEHSPSSAVSKDGEYRVIDSKLIRTWKFKDRTVDELQHDPKYSELLASVRASGVLEPILVRALPEPDSNGCLYEGIAGFKRLSAATALGQSIRALVIDVDDVKGAVIQEQENAGRSEPSAWGRATNYLRLLDGGVYTTQTQLADGLDINKSYLSNLLRVARRMPEDLVKSLPLTKLGSTSLIYMITKLDAVEGSAKEALIDRIVEFADDFNAKPEKASDIIDKAVASLSEDSRKVAGPASSVYQSQKGKTLTVKAKDNQVAVTFHEGALAVASVEDITDAITEYLAKKGLSLEQVQKKKK</sequence>
<dbReference type="SUPFAM" id="SSF110849">
    <property type="entry name" value="ParB/Sulfiredoxin"/>
    <property type="match status" value="1"/>
</dbReference>
<dbReference type="SUPFAM" id="SSF109709">
    <property type="entry name" value="KorB DNA-binding domain-like"/>
    <property type="match status" value="1"/>
</dbReference>
<evidence type="ECO:0000256" key="2">
    <source>
        <dbReference type="SAM" id="MobiDB-lite"/>
    </source>
</evidence>
<evidence type="ECO:0000256" key="1">
    <source>
        <dbReference type="ARBA" id="ARBA00006295"/>
    </source>
</evidence>
<protein>
    <submittedName>
        <fullName evidence="4">ParB-like partition protein</fullName>
    </submittedName>
</protein>
<geneLocation type="plasmid" evidence="4 5">
    <name>pMAQU01</name>
</geneLocation>
<dbReference type="GO" id="GO:0005694">
    <property type="term" value="C:chromosome"/>
    <property type="evidence" value="ECO:0007669"/>
    <property type="project" value="TreeGrafter"/>
</dbReference>
<dbReference type="HOGENOM" id="CLU_769027_0_0_6"/>
<keyword evidence="4" id="KW-0614">Plasmid</keyword>
<dbReference type="GO" id="GO:0007059">
    <property type="term" value="P:chromosome segregation"/>
    <property type="evidence" value="ECO:0007669"/>
    <property type="project" value="TreeGrafter"/>
</dbReference>
<feature type="domain" description="ParB-like N-terminal" evidence="3">
    <location>
        <begin position="74"/>
        <end position="173"/>
    </location>
</feature>
<dbReference type="SMART" id="SM00470">
    <property type="entry name" value="ParB"/>
    <property type="match status" value="1"/>
</dbReference>
<dbReference type="RefSeq" id="WP_011783326.1">
    <property type="nucleotide sequence ID" value="NC_008738.1"/>
</dbReference>
<dbReference type="KEGG" id="maq:Maqu_4176"/>
<comment type="similarity">
    <text evidence="1">Belongs to the ParB family.</text>
</comment>
<name>A1U7Q8_MARN8</name>
<dbReference type="OrthoDB" id="6369005at2"/>